<feature type="region of interest" description="Disordered" evidence="1">
    <location>
        <begin position="68"/>
        <end position="87"/>
    </location>
</feature>
<dbReference type="Gene3D" id="2.180.10.10">
    <property type="entry name" value="RHS repeat-associated core"/>
    <property type="match status" value="1"/>
</dbReference>
<comment type="caution">
    <text evidence="2">The sequence shown here is derived from an EMBL/GenBank/DDBJ whole genome shotgun (WGS) entry which is preliminary data.</text>
</comment>
<dbReference type="InterPro" id="IPR031325">
    <property type="entry name" value="RHS_repeat"/>
</dbReference>
<proteinExistence type="predicted"/>
<accession>A0A8I1DT52</accession>
<dbReference type="Pfam" id="PF05593">
    <property type="entry name" value="RHS_repeat"/>
    <property type="match status" value="1"/>
</dbReference>
<evidence type="ECO:0000256" key="1">
    <source>
        <dbReference type="SAM" id="MobiDB-lite"/>
    </source>
</evidence>
<dbReference type="RefSeq" id="WP_198114379.1">
    <property type="nucleotide sequence ID" value="NZ_JAEDXG010000407.1"/>
</dbReference>
<feature type="compositionally biased region" description="Basic and acidic residues" evidence="1">
    <location>
        <begin position="72"/>
        <end position="81"/>
    </location>
</feature>
<protein>
    <submittedName>
        <fullName evidence="2">RHS repeat protein</fullName>
    </submittedName>
</protein>
<feature type="non-terminal residue" evidence="2">
    <location>
        <position position="1"/>
    </location>
</feature>
<dbReference type="AlphaFoldDB" id="A0A8I1DT52"/>
<feature type="non-terminal residue" evidence="2">
    <location>
        <position position="87"/>
    </location>
</feature>
<dbReference type="Proteomes" id="UP000645612">
    <property type="component" value="Unassembled WGS sequence"/>
</dbReference>
<evidence type="ECO:0000313" key="3">
    <source>
        <dbReference type="Proteomes" id="UP000645612"/>
    </source>
</evidence>
<sequence>AKGLPGQTGGGNRLLVRHYRYDASGQLTNINDTRRGQLAYRYDPVGRLLEAQSRLGLETFDFDPASNLIDPAEQREAERQHMPRIKA</sequence>
<organism evidence="2 3">
    <name type="scientific">Burkholderia cepacia</name>
    <name type="common">Pseudomonas cepacia</name>
    <dbReference type="NCBI Taxonomy" id="292"/>
    <lineage>
        <taxon>Bacteria</taxon>
        <taxon>Pseudomonadati</taxon>
        <taxon>Pseudomonadota</taxon>
        <taxon>Betaproteobacteria</taxon>
        <taxon>Burkholderiales</taxon>
        <taxon>Burkholderiaceae</taxon>
        <taxon>Burkholderia</taxon>
        <taxon>Burkholderia cepacia complex</taxon>
    </lineage>
</organism>
<reference evidence="2" key="1">
    <citation type="submission" date="2020-12" db="EMBL/GenBank/DDBJ databases">
        <title>Burkholderia cepacia complex in Mexico.</title>
        <authorList>
            <person name="Estrada P."/>
        </authorList>
    </citation>
    <scope>NUCLEOTIDE SEQUENCE</scope>
    <source>
        <strain evidence="2">871</strain>
    </source>
</reference>
<gene>
    <name evidence="2" type="ORF">JAO13_41970</name>
</gene>
<evidence type="ECO:0000313" key="2">
    <source>
        <dbReference type="EMBL" id="MBH9702986.1"/>
    </source>
</evidence>
<name>A0A8I1DT52_BURCE</name>
<dbReference type="EMBL" id="JAEDXG010000407">
    <property type="protein sequence ID" value="MBH9702986.1"/>
    <property type="molecule type" value="Genomic_DNA"/>
</dbReference>